<dbReference type="InterPro" id="IPR011016">
    <property type="entry name" value="Znf_RING-CH"/>
</dbReference>
<dbReference type="Gene3D" id="3.30.40.10">
    <property type="entry name" value="Zinc/RING finger domain, C3HC4 (zinc finger)"/>
    <property type="match status" value="1"/>
</dbReference>
<dbReference type="OrthoDB" id="264354at2759"/>
<dbReference type="STRING" id="150374.A0A0N0RTD3"/>
<keyword evidence="5" id="KW-1133">Transmembrane helix</keyword>
<keyword evidence="3" id="KW-0862">Zinc</keyword>
<protein>
    <submittedName>
        <fullName evidence="7">E3 ubiquitin-protein ligase MARCH4</fullName>
    </submittedName>
</protein>
<comment type="caution">
    <text evidence="7">The sequence shown here is derived from an EMBL/GenBank/DDBJ whole genome shotgun (WGS) entry which is preliminary data.</text>
</comment>
<keyword evidence="2" id="KW-0863">Zinc-finger</keyword>
<evidence type="ECO:0000256" key="3">
    <source>
        <dbReference type="ARBA" id="ARBA00022833"/>
    </source>
</evidence>
<feature type="region of interest" description="Disordered" evidence="4">
    <location>
        <begin position="1"/>
        <end position="46"/>
    </location>
</feature>
<dbReference type="Pfam" id="PF12906">
    <property type="entry name" value="RINGv"/>
    <property type="match status" value="1"/>
</dbReference>
<evidence type="ECO:0000313" key="7">
    <source>
        <dbReference type="EMBL" id="KOS19153.1"/>
    </source>
</evidence>
<feature type="compositionally biased region" description="Basic residues" evidence="4">
    <location>
        <begin position="33"/>
        <end position="44"/>
    </location>
</feature>
<dbReference type="PANTHER" id="PTHR46347">
    <property type="entry name" value="RING/FYVE/PHD ZINC FINGER SUPERFAMILY PROTEIN"/>
    <property type="match status" value="1"/>
</dbReference>
<keyword evidence="5" id="KW-0812">Transmembrane</keyword>
<feature type="transmembrane region" description="Helical" evidence="5">
    <location>
        <begin position="142"/>
        <end position="163"/>
    </location>
</feature>
<accession>A0A0N0RTD3</accession>
<dbReference type="PROSITE" id="PS51292">
    <property type="entry name" value="ZF_RING_CH"/>
    <property type="match status" value="1"/>
</dbReference>
<feature type="transmembrane region" description="Helical" evidence="5">
    <location>
        <begin position="250"/>
        <end position="268"/>
    </location>
</feature>
<keyword evidence="8" id="KW-1185">Reference proteome</keyword>
<sequence length="306" mass="33436">MEPAAASASDAATGDRLDAERVSSPSSDQPRASRPRPGRRHGPRTCRICLDTEHPKYPEGATAASRLFSSSRPEYESDDPELGRLLSPCKCKGSQKYVHEGCLNSWRLANPAEQRNYWQCPTCGFSYKMARLSWAAMLTSELAQASLTIVVFVISIFFLGFLADPVINLWLDPVGTLADTVSTVAADLDALPVAADLDDPVTWRDHFLKGFLSLGLVGLVKSGVTLFPWSLNRHLTGGRRQGTGRARVENIHVVFILIGVVTALVGIWKAVKRVSQSFLKNVIASILLFLVKSTSLRAYSNTLPLP</sequence>
<evidence type="ECO:0000256" key="2">
    <source>
        <dbReference type="ARBA" id="ARBA00022771"/>
    </source>
</evidence>
<keyword evidence="1" id="KW-0479">Metal-binding</keyword>
<name>A0A0N0RTD3_ESCWE</name>
<organism evidence="7 8">
    <name type="scientific">Escovopsis weberi</name>
    <dbReference type="NCBI Taxonomy" id="150374"/>
    <lineage>
        <taxon>Eukaryota</taxon>
        <taxon>Fungi</taxon>
        <taxon>Dikarya</taxon>
        <taxon>Ascomycota</taxon>
        <taxon>Pezizomycotina</taxon>
        <taxon>Sordariomycetes</taxon>
        <taxon>Hypocreomycetidae</taxon>
        <taxon>Hypocreales</taxon>
        <taxon>Hypocreaceae</taxon>
        <taxon>Escovopsis</taxon>
    </lineage>
</organism>
<proteinExistence type="predicted"/>
<dbReference type="CDD" id="cd16495">
    <property type="entry name" value="RING_CH-C4HC3_MARCH"/>
    <property type="match status" value="1"/>
</dbReference>
<dbReference type="InterPro" id="IPR013083">
    <property type="entry name" value="Znf_RING/FYVE/PHD"/>
</dbReference>
<keyword evidence="5" id="KW-0472">Membrane</keyword>
<evidence type="ECO:0000259" key="6">
    <source>
        <dbReference type="PROSITE" id="PS51292"/>
    </source>
</evidence>
<dbReference type="EMBL" id="LGSR01000020">
    <property type="protein sequence ID" value="KOS19153.1"/>
    <property type="molecule type" value="Genomic_DNA"/>
</dbReference>
<dbReference type="PANTHER" id="PTHR46347:SF1">
    <property type="entry name" value="RING_FYVE_PHD ZINC FINGER SUPERFAMILY PROTEIN"/>
    <property type="match status" value="1"/>
</dbReference>
<reference evidence="7 8" key="1">
    <citation type="submission" date="2015-07" db="EMBL/GenBank/DDBJ databases">
        <title>The genome of the fungus Escovopsis weberi, a specialized disease agent of ant agriculture.</title>
        <authorList>
            <person name="de Man T.J."/>
            <person name="Stajich J.E."/>
            <person name="Kubicek C.P."/>
            <person name="Chenthamara K."/>
            <person name="Atanasova L."/>
            <person name="Druzhinina I.S."/>
            <person name="Birnbaum S."/>
            <person name="Barribeau S.M."/>
            <person name="Teiling C."/>
            <person name="Suen G."/>
            <person name="Currie C."/>
            <person name="Gerardo N.M."/>
        </authorList>
    </citation>
    <scope>NUCLEOTIDE SEQUENCE [LARGE SCALE GENOMIC DNA]</scope>
</reference>
<dbReference type="GO" id="GO:0008270">
    <property type="term" value="F:zinc ion binding"/>
    <property type="evidence" value="ECO:0007669"/>
    <property type="project" value="UniProtKB-KW"/>
</dbReference>
<evidence type="ECO:0000256" key="4">
    <source>
        <dbReference type="SAM" id="MobiDB-lite"/>
    </source>
</evidence>
<feature type="domain" description="RING-CH-type" evidence="6">
    <location>
        <begin position="38"/>
        <end position="130"/>
    </location>
</feature>
<evidence type="ECO:0000256" key="5">
    <source>
        <dbReference type="SAM" id="Phobius"/>
    </source>
</evidence>
<dbReference type="SUPFAM" id="SSF57850">
    <property type="entry name" value="RING/U-box"/>
    <property type="match status" value="1"/>
</dbReference>
<feature type="transmembrane region" description="Helical" evidence="5">
    <location>
        <begin position="207"/>
        <end position="229"/>
    </location>
</feature>
<evidence type="ECO:0000313" key="8">
    <source>
        <dbReference type="Proteomes" id="UP000053831"/>
    </source>
</evidence>
<feature type="compositionally biased region" description="Low complexity" evidence="4">
    <location>
        <begin position="1"/>
        <end position="12"/>
    </location>
</feature>
<gene>
    <name evidence="7" type="ORF">ESCO_001308</name>
</gene>
<evidence type="ECO:0000256" key="1">
    <source>
        <dbReference type="ARBA" id="ARBA00022723"/>
    </source>
</evidence>
<dbReference type="Proteomes" id="UP000053831">
    <property type="component" value="Unassembled WGS sequence"/>
</dbReference>
<dbReference type="AlphaFoldDB" id="A0A0N0RTD3"/>
<dbReference type="SMART" id="SM00744">
    <property type="entry name" value="RINGv"/>
    <property type="match status" value="1"/>
</dbReference>